<proteinExistence type="predicted"/>
<dbReference type="Pfam" id="PF07692">
    <property type="entry name" value="Fea1"/>
    <property type="match status" value="1"/>
</dbReference>
<dbReference type="InParanoid" id="E1ZBW4"/>
<evidence type="ECO:0000313" key="4">
    <source>
        <dbReference type="Proteomes" id="UP000008141"/>
    </source>
</evidence>
<reference evidence="3 4" key="1">
    <citation type="journal article" date="2010" name="Plant Cell">
        <title>The Chlorella variabilis NC64A genome reveals adaptation to photosymbiosis, coevolution with viruses, and cryptic sex.</title>
        <authorList>
            <person name="Blanc G."/>
            <person name="Duncan G."/>
            <person name="Agarkova I."/>
            <person name="Borodovsky M."/>
            <person name="Gurnon J."/>
            <person name="Kuo A."/>
            <person name="Lindquist E."/>
            <person name="Lucas S."/>
            <person name="Pangilinan J."/>
            <person name="Polle J."/>
            <person name="Salamov A."/>
            <person name="Terry A."/>
            <person name="Yamada T."/>
            <person name="Dunigan D.D."/>
            <person name="Grigoriev I.V."/>
            <person name="Claverie J.M."/>
            <person name="Van Etten J.L."/>
        </authorList>
    </citation>
    <scope>NUCLEOTIDE SEQUENCE [LARGE SCALE GENOMIC DNA]</scope>
    <source>
        <strain evidence="3 4">NC64A</strain>
    </source>
</reference>
<dbReference type="InterPro" id="IPR011643">
    <property type="entry name" value="HCR1"/>
</dbReference>
<evidence type="ECO:0000313" key="3">
    <source>
        <dbReference type="EMBL" id="EFN56499.1"/>
    </source>
</evidence>
<dbReference type="STRING" id="554065.E1ZBW4"/>
<feature type="region of interest" description="Disordered" evidence="1">
    <location>
        <begin position="39"/>
        <end position="58"/>
    </location>
</feature>
<dbReference type="AlphaFoldDB" id="E1ZBW4"/>
<accession>E1ZBW4</accession>
<dbReference type="KEGG" id="cvr:CHLNCDRAFT_144098"/>
<dbReference type="GeneID" id="17356262"/>
<dbReference type="EMBL" id="GL433841">
    <property type="protein sequence ID" value="EFN56499.1"/>
    <property type="molecule type" value="Genomic_DNA"/>
</dbReference>
<evidence type="ECO:0000256" key="1">
    <source>
        <dbReference type="SAM" id="MobiDB-lite"/>
    </source>
</evidence>
<dbReference type="OrthoDB" id="514063at2759"/>
<feature type="compositionally biased region" description="Pro residues" evidence="1">
    <location>
        <begin position="44"/>
        <end position="58"/>
    </location>
</feature>
<keyword evidence="4" id="KW-1185">Reference proteome</keyword>
<name>E1ZBW4_CHLVA</name>
<feature type="chain" id="PRO_5003156065" evidence="2">
    <location>
        <begin position="23"/>
        <end position="321"/>
    </location>
</feature>
<dbReference type="RefSeq" id="XP_005848601.1">
    <property type="nucleotide sequence ID" value="XM_005848539.1"/>
</dbReference>
<dbReference type="Proteomes" id="UP000008141">
    <property type="component" value="Unassembled WGS sequence"/>
</dbReference>
<evidence type="ECO:0000256" key="2">
    <source>
        <dbReference type="SAM" id="SignalP"/>
    </source>
</evidence>
<organism evidence="4">
    <name type="scientific">Chlorella variabilis</name>
    <name type="common">Green alga</name>
    <dbReference type="NCBI Taxonomy" id="554065"/>
    <lineage>
        <taxon>Eukaryota</taxon>
        <taxon>Viridiplantae</taxon>
        <taxon>Chlorophyta</taxon>
        <taxon>core chlorophytes</taxon>
        <taxon>Trebouxiophyceae</taxon>
        <taxon>Chlorellales</taxon>
        <taxon>Chlorellaceae</taxon>
        <taxon>Chlorella clade</taxon>
        <taxon>Chlorella</taxon>
    </lineage>
</organism>
<feature type="signal peptide" evidence="2">
    <location>
        <begin position="1"/>
        <end position="22"/>
    </location>
</feature>
<protein>
    <submittedName>
        <fullName evidence="3">Expressed protein</fullName>
    </submittedName>
</protein>
<gene>
    <name evidence="3" type="ORF">CHLNCDRAFT_144098</name>
</gene>
<dbReference type="eggNOG" id="ENOG502SGJ0">
    <property type="taxonomic scope" value="Eukaryota"/>
</dbReference>
<sequence length="321" mass="32932">MARSAAVLLAACLVALSGYASADTTGASLNSYGYTFGSDITGRRPPPPERLPSPPALPPLHTVPSGYLDISQDVCDITTAIDAADFATAAAIYTVGQNSVRSDGTKRTLAAWAEGGEDDEPHWGLYARYFNDSAWLNTFITAGLEGTAPWTVEDARKQIVKKGIQSNLQAAYMFHEVDEAAEAVEAGEIDPLEGAPHVVDEGAAIYFGTKCAGGSIADVAIKRAKAFGTMVADASGACVAPTNVAVAEAFKGLQAAAVAGDAAAYEAATAALEKQIVTIFTQITAAFVATLDAYGITAAELGTLDAVSACATDDALLALSA</sequence>
<keyword evidence="2" id="KW-0732">Signal</keyword>